<comment type="caution">
    <text evidence="2">The sequence shown here is derived from an EMBL/GenBank/DDBJ whole genome shotgun (WGS) entry which is preliminary data.</text>
</comment>
<feature type="region of interest" description="Disordered" evidence="1">
    <location>
        <begin position="52"/>
        <end position="84"/>
    </location>
</feature>
<organism evidence="2">
    <name type="scientific">bioreactor metagenome</name>
    <dbReference type="NCBI Taxonomy" id="1076179"/>
    <lineage>
        <taxon>unclassified sequences</taxon>
        <taxon>metagenomes</taxon>
        <taxon>ecological metagenomes</taxon>
    </lineage>
</organism>
<proteinExistence type="predicted"/>
<gene>
    <name evidence="2" type="ORF">SDC9_151630</name>
</gene>
<sequence length="161" mass="17469">MTTPVTFSPVFKVLIDFSNNSAKDSSISMISLLILSQTSFIIHPGVDAPAVIPTDAAPRKRDRSNCPASSTRSTAGQRERHNSASRRVLELLGSPMTTMASQLAANSCASDWRVDVALHIVSNISEFVHSFFTFSTQGSQTCLVDVVWQTMVTGVCRSRGF</sequence>
<protein>
    <submittedName>
        <fullName evidence="2">Uncharacterized protein</fullName>
    </submittedName>
</protein>
<feature type="compositionally biased region" description="Polar residues" evidence="1">
    <location>
        <begin position="66"/>
        <end position="76"/>
    </location>
</feature>
<evidence type="ECO:0000256" key="1">
    <source>
        <dbReference type="SAM" id="MobiDB-lite"/>
    </source>
</evidence>
<dbReference type="EMBL" id="VSSQ01050304">
    <property type="protein sequence ID" value="MPN04392.1"/>
    <property type="molecule type" value="Genomic_DNA"/>
</dbReference>
<name>A0A645ESX7_9ZZZZ</name>
<accession>A0A645ESX7</accession>
<dbReference type="AlphaFoldDB" id="A0A645ESX7"/>
<evidence type="ECO:0000313" key="2">
    <source>
        <dbReference type="EMBL" id="MPN04392.1"/>
    </source>
</evidence>
<reference evidence="2" key="1">
    <citation type="submission" date="2019-08" db="EMBL/GenBank/DDBJ databases">
        <authorList>
            <person name="Kucharzyk K."/>
            <person name="Murdoch R.W."/>
            <person name="Higgins S."/>
            <person name="Loffler F."/>
        </authorList>
    </citation>
    <scope>NUCLEOTIDE SEQUENCE</scope>
</reference>